<accession>A0A285P921</accession>
<dbReference type="Proteomes" id="UP000219453">
    <property type="component" value="Unassembled WGS sequence"/>
</dbReference>
<name>A0A285P921_NATPI</name>
<evidence type="ECO:0000313" key="2">
    <source>
        <dbReference type="EMBL" id="SNZ18249.1"/>
    </source>
</evidence>
<dbReference type="EMBL" id="OBEJ01000009">
    <property type="protein sequence ID" value="SNZ18249.1"/>
    <property type="molecule type" value="Genomic_DNA"/>
</dbReference>
<proteinExistence type="predicted"/>
<keyword evidence="3" id="KW-1185">Reference proteome</keyword>
<dbReference type="AlphaFoldDB" id="A0A285P921"/>
<evidence type="ECO:0000256" key="1">
    <source>
        <dbReference type="SAM" id="MobiDB-lite"/>
    </source>
</evidence>
<organism evidence="2 3">
    <name type="scientific">Natronoarchaeum philippinense</name>
    <dbReference type="NCBI Taxonomy" id="558529"/>
    <lineage>
        <taxon>Archaea</taxon>
        <taxon>Methanobacteriati</taxon>
        <taxon>Methanobacteriota</taxon>
        <taxon>Stenosarchaea group</taxon>
        <taxon>Halobacteria</taxon>
        <taxon>Halobacteriales</taxon>
        <taxon>Natronoarchaeaceae</taxon>
    </lineage>
</organism>
<sequence length="90" mass="10475">MAKVKRADGSSVEDRRETIQINRSDDIDRMRFRCPNGHTRWTPTNSHVYCSSCGKARDSHRDADPEHYELLDKKTGELISWSRIELIDGR</sequence>
<evidence type="ECO:0000313" key="3">
    <source>
        <dbReference type="Proteomes" id="UP000219453"/>
    </source>
</evidence>
<dbReference type="RefSeq" id="WP_245838565.1">
    <property type="nucleotide sequence ID" value="NZ_OBEJ01000009.1"/>
</dbReference>
<protein>
    <submittedName>
        <fullName evidence="2">Uncharacterized protein</fullName>
    </submittedName>
</protein>
<reference evidence="3" key="1">
    <citation type="submission" date="2017-09" db="EMBL/GenBank/DDBJ databases">
        <authorList>
            <person name="Varghese N."/>
            <person name="Submissions S."/>
        </authorList>
    </citation>
    <scope>NUCLEOTIDE SEQUENCE [LARGE SCALE GENOMIC DNA]</scope>
    <source>
        <strain evidence="3">DSM 27208</strain>
    </source>
</reference>
<feature type="region of interest" description="Disordered" evidence="1">
    <location>
        <begin position="1"/>
        <end position="21"/>
    </location>
</feature>
<gene>
    <name evidence="2" type="ORF">SAMN06269185_3308</name>
</gene>